<reference evidence="2 3" key="1">
    <citation type="submission" date="2011-01" db="EMBL/GenBank/DDBJ databases">
        <title>Complete sequence of plasmid2 of Streptomyces flavogriseus ATCC 33331.</title>
        <authorList>
            <consortium name="US DOE Joint Genome Institute"/>
            <person name="Lucas S."/>
            <person name="Copeland A."/>
            <person name="Lapidus A."/>
            <person name="Cheng J.-F."/>
            <person name="Goodwin L."/>
            <person name="Pitluck S."/>
            <person name="Davenport K."/>
            <person name="Detter J.C."/>
            <person name="Han C."/>
            <person name="Tapia R."/>
            <person name="Land M."/>
            <person name="Hauser L."/>
            <person name="Kyrpides N."/>
            <person name="Ivanova N."/>
            <person name="Ovchinnikova G."/>
            <person name="Pagani I."/>
            <person name="Brumm P."/>
            <person name="Mead D."/>
            <person name="Woyke T."/>
        </authorList>
    </citation>
    <scope>NUCLEOTIDE SEQUENCE [LARGE SCALE GENOMIC DNA]</scope>
    <source>
        <strain evidence="3">ATCC 33331 / IAF-45CD</strain>
        <plasmid evidence="2 3">pSFLA02</plasmid>
    </source>
</reference>
<evidence type="ECO:0000313" key="3">
    <source>
        <dbReference type="Proteomes" id="UP000002066"/>
    </source>
</evidence>
<dbReference type="AlphaFoldDB" id="A0A8D4BDW2"/>
<evidence type="ECO:0000313" key="2">
    <source>
        <dbReference type="EMBL" id="ADW07994.1"/>
    </source>
</evidence>
<feature type="region of interest" description="Disordered" evidence="1">
    <location>
        <begin position="148"/>
        <end position="172"/>
    </location>
</feature>
<feature type="region of interest" description="Disordered" evidence="1">
    <location>
        <begin position="196"/>
        <end position="244"/>
    </location>
</feature>
<dbReference type="EMBL" id="CP002477">
    <property type="protein sequence ID" value="ADW07994.1"/>
    <property type="molecule type" value="Genomic_DNA"/>
</dbReference>
<accession>A0A8D4BDW2</accession>
<feature type="compositionally biased region" description="Polar residues" evidence="1">
    <location>
        <begin position="217"/>
        <end position="231"/>
    </location>
</feature>
<dbReference type="KEGG" id="sfa:Sfla_6700"/>
<proteinExistence type="predicted"/>
<geneLocation type="plasmid" evidence="2 3">
    <name>pSFLA02</name>
</geneLocation>
<keyword evidence="2" id="KW-0614">Plasmid</keyword>
<evidence type="ECO:0008006" key="4">
    <source>
        <dbReference type="Google" id="ProtNLM"/>
    </source>
</evidence>
<name>A0A8D4BDW2_STRFA</name>
<evidence type="ECO:0000256" key="1">
    <source>
        <dbReference type="SAM" id="MobiDB-lite"/>
    </source>
</evidence>
<organism evidence="2 3">
    <name type="scientific">Streptomyces pratensis (strain ATCC 33331 / IAF-45CD)</name>
    <dbReference type="NCBI Taxonomy" id="591167"/>
    <lineage>
        <taxon>Bacteria</taxon>
        <taxon>Bacillati</taxon>
        <taxon>Actinomycetota</taxon>
        <taxon>Actinomycetes</taxon>
        <taxon>Kitasatosporales</taxon>
        <taxon>Streptomycetaceae</taxon>
        <taxon>Streptomyces</taxon>
    </lineage>
</organism>
<dbReference type="Proteomes" id="UP000002066">
    <property type="component" value="Plasmid pSFLA02"/>
</dbReference>
<sequence>MEEIHETGAITHRGPVASVQVHAHMEFGPYALTAPLDTKIVIQLMFMLAEQTRQGPDAGLLRVTPLTVLERLRELGVRAGNGSALVGKNAVYDSFARLREKGYIRRITPRDEKGRPTGTAYEFYDWPSWNPDAPNETEIADSALFPQVSTTSGNAGTGNAGSHVAQKGAKQQSVQVKSTSGIAGSGIAGSGIAGSAFPQVKSTSGNAGNPPHPPEEVTTSSPNPLTDTTGLGSLPSPREEGEAGYAEEDLQAAADVLQLLPDPWTQGKLNASKLAPKLLGVMAEQGWPGIHTVDRALLTRQLTKNPHKITNPYRLLAGDRIPNLPRYAVVATTPAPGSTADGWCPKHPKYRAGNRCIPCVTA</sequence>
<gene>
    <name evidence="2" type="ORF">Sfla_6700</name>
</gene>
<protein>
    <recommendedName>
        <fullName evidence="4">Helix-turn-helix domain-containing protein</fullName>
    </recommendedName>
</protein>